<sequence length="36" mass="3876">MILIIGGEIMVYIFVGATIVIYAGIGTYVVKKTIKS</sequence>
<evidence type="ECO:0000256" key="1">
    <source>
        <dbReference type="SAM" id="Phobius"/>
    </source>
</evidence>
<proteinExistence type="predicted"/>
<keyword evidence="1" id="KW-1133">Transmembrane helix</keyword>
<keyword evidence="1" id="KW-0812">Transmembrane</keyword>
<evidence type="ECO:0000313" key="3">
    <source>
        <dbReference type="Proteomes" id="UP000247416"/>
    </source>
</evidence>
<comment type="caution">
    <text evidence="2">The sequence shown here is derived from an EMBL/GenBank/DDBJ whole genome shotgun (WGS) entry which is preliminary data.</text>
</comment>
<keyword evidence="1" id="KW-0472">Membrane</keyword>
<evidence type="ECO:0000313" key="2">
    <source>
        <dbReference type="EMBL" id="PYF06884.1"/>
    </source>
</evidence>
<gene>
    <name evidence="2" type="ORF">BJ095_107119</name>
</gene>
<protein>
    <submittedName>
        <fullName evidence="2">Uncharacterized protein</fullName>
    </submittedName>
</protein>
<keyword evidence="3" id="KW-1185">Reference proteome</keyword>
<organism evidence="2 3">
    <name type="scientific">Ureibacillus chungkukjangi</name>
    <dbReference type="NCBI Taxonomy" id="1202712"/>
    <lineage>
        <taxon>Bacteria</taxon>
        <taxon>Bacillati</taxon>
        <taxon>Bacillota</taxon>
        <taxon>Bacilli</taxon>
        <taxon>Bacillales</taxon>
        <taxon>Caryophanaceae</taxon>
        <taxon>Ureibacillus</taxon>
    </lineage>
</organism>
<dbReference type="EMBL" id="QJTJ01000007">
    <property type="protein sequence ID" value="PYF06884.1"/>
    <property type="molecule type" value="Genomic_DNA"/>
</dbReference>
<dbReference type="Proteomes" id="UP000247416">
    <property type="component" value="Unassembled WGS sequence"/>
</dbReference>
<dbReference type="AlphaFoldDB" id="A0A318TQD5"/>
<reference evidence="2 3" key="1">
    <citation type="submission" date="2018-06" db="EMBL/GenBank/DDBJ databases">
        <title>Genomic Encyclopedia of Archaeal and Bacterial Type Strains, Phase II (KMG-II): from individual species to whole genera.</title>
        <authorList>
            <person name="Goeker M."/>
        </authorList>
    </citation>
    <scope>NUCLEOTIDE SEQUENCE [LARGE SCALE GENOMIC DNA]</scope>
    <source>
        <strain evidence="2 3">KACC 16626</strain>
    </source>
</reference>
<name>A0A318TQD5_9BACL</name>
<accession>A0A318TQD5</accession>
<feature type="transmembrane region" description="Helical" evidence="1">
    <location>
        <begin position="12"/>
        <end position="30"/>
    </location>
</feature>